<reference evidence="1 2" key="1">
    <citation type="submission" date="2024-06" db="EMBL/GenBank/DDBJ databases">
        <title>The Natural Products Discovery Center: Release of the First 8490 Sequenced Strains for Exploring Actinobacteria Biosynthetic Diversity.</title>
        <authorList>
            <person name="Kalkreuter E."/>
            <person name="Kautsar S.A."/>
            <person name="Yang D."/>
            <person name="Bader C.D."/>
            <person name="Teijaro C.N."/>
            <person name="Fluegel L."/>
            <person name="Davis C.M."/>
            <person name="Simpson J.R."/>
            <person name="Lauterbach L."/>
            <person name="Steele A.D."/>
            <person name="Gui C."/>
            <person name="Meng S."/>
            <person name="Li G."/>
            <person name="Viehrig K."/>
            <person name="Ye F."/>
            <person name="Su P."/>
            <person name="Kiefer A.F."/>
            <person name="Nichols A."/>
            <person name="Cepeda A.J."/>
            <person name="Yan W."/>
            <person name="Fan B."/>
            <person name="Jiang Y."/>
            <person name="Adhikari A."/>
            <person name="Zheng C.-J."/>
            <person name="Schuster L."/>
            <person name="Cowan T.M."/>
            <person name="Smanski M.J."/>
            <person name="Chevrette M.G."/>
            <person name="De Carvalho L.P.S."/>
            <person name="Shen B."/>
        </authorList>
    </citation>
    <scope>NUCLEOTIDE SEQUENCE [LARGE SCALE GENOMIC DNA]</scope>
    <source>
        <strain evidence="1 2">NPDC006337</strain>
    </source>
</reference>
<proteinExistence type="predicted"/>
<protein>
    <submittedName>
        <fullName evidence="1">Uncharacterized protein</fullName>
    </submittedName>
</protein>
<evidence type="ECO:0000313" key="1">
    <source>
        <dbReference type="EMBL" id="MEU0707291.1"/>
    </source>
</evidence>
<dbReference type="Proteomes" id="UP001550378">
    <property type="component" value="Unassembled WGS sequence"/>
</dbReference>
<gene>
    <name evidence="1" type="ORF">ABZ508_07925</name>
</gene>
<accession>A0ABV2W168</accession>
<organism evidence="1 2">
    <name type="scientific">Streptomyces lavendulocolor</name>
    <dbReference type="NCBI Taxonomy" id="67316"/>
    <lineage>
        <taxon>Bacteria</taxon>
        <taxon>Bacillati</taxon>
        <taxon>Actinomycetota</taxon>
        <taxon>Actinomycetes</taxon>
        <taxon>Kitasatosporales</taxon>
        <taxon>Streptomycetaceae</taxon>
        <taxon>Streptomyces</taxon>
    </lineage>
</organism>
<dbReference type="RefSeq" id="WP_359655464.1">
    <property type="nucleotide sequence ID" value="NZ_JBEXZP010000084.1"/>
</dbReference>
<comment type="caution">
    <text evidence="1">The sequence shown here is derived from an EMBL/GenBank/DDBJ whole genome shotgun (WGS) entry which is preliminary data.</text>
</comment>
<name>A0ABV2W168_9ACTN</name>
<keyword evidence="2" id="KW-1185">Reference proteome</keyword>
<evidence type="ECO:0000313" key="2">
    <source>
        <dbReference type="Proteomes" id="UP001550378"/>
    </source>
</evidence>
<sequence>MTEQHADLSAFVAVRLGSREDRHRGLLFGGSMGLGKVYFTVRDRADTDQIRRRPRTTAAGVRARALRAGAGRERGRHSG</sequence>
<dbReference type="EMBL" id="JBEXZR010000005">
    <property type="protein sequence ID" value="MEU0707291.1"/>
    <property type="molecule type" value="Genomic_DNA"/>
</dbReference>